<feature type="region of interest" description="Disordered" evidence="1">
    <location>
        <begin position="346"/>
        <end position="374"/>
    </location>
</feature>
<protein>
    <recommendedName>
        <fullName evidence="4">SAM domain-containing protein</fullName>
    </recommendedName>
</protein>
<dbReference type="OrthoDB" id="2677451at2759"/>
<sequence>MNYRNYDEFYTYQTARQQEMQRGLQQPQNPAPERYATAQYLLGMTNAMPPVTQPTYAAAQMRHMLDNGYFDGTRSPQDTRGAGQTSDAAFGSPGPNTHAARAPRGNSGRTHRSKTFEVTIPTVNPHGGKPLNVTLNLDRGMEPGDFLARVQANMGTGPDIALGWKSSKDGPSDPANRLLTASEAKKAIDHVCELIDNPRRTLRVGLRIVDTRPAPEKATKSAKEPKETELAFRDELAIVKTALFCAECSTGLCFRRKGPNGNKIGPHGTCTLQNATLWARLMKNNPEAVPRDCSIPPNTITFDTIADPKERRQRTTRPGTNVEVKQPDIHIHLADGPLGPAYTNHVRTGAPRSARKHARDEGEGEDEDEQVPADGYGEEIVPILTLINELDAKMPSSKFQRYAEVLAREEVVYCHQLVELSEKELREIGVKRGAVKDLLIGARNALHSSKKRRIANKENVVEIE</sequence>
<gene>
    <name evidence="2" type="ORF">HMN09_00474000</name>
</gene>
<comment type="caution">
    <text evidence="2">The sequence shown here is derived from an EMBL/GenBank/DDBJ whole genome shotgun (WGS) entry which is preliminary data.</text>
</comment>
<organism evidence="2 3">
    <name type="scientific">Mycena chlorophos</name>
    <name type="common">Agaric fungus</name>
    <name type="synonym">Agaricus chlorophos</name>
    <dbReference type="NCBI Taxonomy" id="658473"/>
    <lineage>
        <taxon>Eukaryota</taxon>
        <taxon>Fungi</taxon>
        <taxon>Dikarya</taxon>
        <taxon>Basidiomycota</taxon>
        <taxon>Agaricomycotina</taxon>
        <taxon>Agaricomycetes</taxon>
        <taxon>Agaricomycetidae</taxon>
        <taxon>Agaricales</taxon>
        <taxon>Marasmiineae</taxon>
        <taxon>Mycenaceae</taxon>
        <taxon>Mycena</taxon>
    </lineage>
</organism>
<dbReference type="AlphaFoldDB" id="A0A8H6TIM9"/>
<evidence type="ECO:0000313" key="2">
    <source>
        <dbReference type="EMBL" id="KAF7317377.1"/>
    </source>
</evidence>
<evidence type="ECO:0008006" key="4">
    <source>
        <dbReference type="Google" id="ProtNLM"/>
    </source>
</evidence>
<feature type="compositionally biased region" description="Polar residues" evidence="1">
    <location>
        <begin position="74"/>
        <end position="87"/>
    </location>
</feature>
<proteinExistence type="predicted"/>
<evidence type="ECO:0000313" key="3">
    <source>
        <dbReference type="Proteomes" id="UP000613580"/>
    </source>
</evidence>
<dbReference type="Proteomes" id="UP000613580">
    <property type="component" value="Unassembled WGS sequence"/>
</dbReference>
<evidence type="ECO:0000256" key="1">
    <source>
        <dbReference type="SAM" id="MobiDB-lite"/>
    </source>
</evidence>
<feature type="region of interest" description="Disordered" evidence="1">
    <location>
        <begin position="69"/>
        <end position="112"/>
    </location>
</feature>
<name>A0A8H6TIM9_MYCCL</name>
<feature type="compositionally biased region" description="Acidic residues" evidence="1">
    <location>
        <begin position="362"/>
        <end position="371"/>
    </location>
</feature>
<keyword evidence="3" id="KW-1185">Reference proteome</keyword>
<reference evidence="2" key="1">
    <citation type="submission" date="2020-05" db="EMBL/GenBank/DDBJ databases">
        <title>Mycena genomes resolve the evolution of fungal bioluminescence.</title>
        <authorList>
            <person name="Tsai I.J."/>
        </authorList>
    </citation>
    <scope>NUCLEOTIDE SEQUENCE</scope>
    <source>
        <strain evidence="2">110903Hualien_Pintung</strain>
    </source>
</reference>
<dbReference type="EMBL" id="JACAZE010000005">
    <property type="protein sequence ID" value="KAF7317377.1"/>
    <property type="molecule type" value="Genomic_DNA"/>
</dbReference>
<accession>A0A8H6TIM9</accession>